<dbReference type="AlphaFoldDB" id="A0A2G5B282"/>
<sequence length="126" mass="14517">MADYPICQWRIGIGETIARRKCFHMDTERNFRSAIASEFQSKYKLLRRLAINLHKALFAYAKCKGALNPKELGDASDMSDLEESDHFTEPAIEPLVAHNNHFGDILLNLQNVMDKYKKYARARLAE</sequence>
<evidence type="ECO:0000313" key="2">
    <source>
        <dbReference type="Proteomes" id="UP000242474"/>
    </source>
</evidence>
<dbReference type="OrthoDB" id="312874at2759"/>
<evidence type="ECO:0000313" key="1">
    <source>
        <dbReference type="EMBL" id="PIA13105.1"/>
    </source>
</evidence>
<organism evidence="1 2">
    <name type="scientific">Coemansia reversa (strain ATCC 12441 / NRRL 1564)</name>
    <dbReference type="NCBI Taxonomy" id="763665"/>
    <lineage>
        <taxon>Eukaryota</taxon>
        <taxon>Fungi</taxon>
        <taxon>Fungi incertae sedis</taxon>
        <taxon>Zoopagomycota</taxon>
        <taxon>Kickxellomycotina</taxon>
        <taxon>Kickxellomycetes</taxon>
        <taxon>Kickxellales</taxon>
        <taxon>Kickxellaceae</taxon>
        <taxon>Coemansia</taxon>
    </lineage>
</organism>
<keyword evidence="2" id="KW-1185">Reference proteome</keyword>
<dbReference type="EMBL" id="KZ303547">
    <property type="protein sequence ID" value="PIA13105.1"/>
    <property type="molecule type" value="Genomic_DNA"/>
</dbReference>
<gene>
    <name evidence="1" type="ORF">COEREDRAFT_83688</name>
</gene>
<accession>A0A2G5B282</accession>
<dbReference type="Proteomes" id="UP000242474">
    <property type="component" value="Unassembled WGS sequence"/>
</dbReference>
<name>A0A2G5B282_COERN</name>
<reference evidence="1 2" key="1">
    <citation type="journal article" date="2015" name="Genome Biol. Evol.">
        <title>Phylogenomic analyses indicate that early fungi evolved digesting cell walls of algal ancestors of land plants.</title>
        <authorList>
            <person name="Chang Y."/>
            <person name="Wang S."/>
            <person name="Sekimoto S."/>
            <person name="Aerts A.L."/>
            <person name="Choi C."/>
            <person name="Clum A."/>
            <person name="LaButti K.M."/>
            <person name="Lindquist E.A."/>
            <person name="Yee Ngan C."/>
            <person name="Ohm R.A."/>
            <person name="Salamov A.A."/>
            <person name="Grigoriev I.V."/>
            <person name="Spatafora J.W."/>
            <person name="Berbee M.L."/>
        </authorList>
    </citation>
    <scope>NUCLEOTIDE SEQUENCE [LARGE SCALE GENOMIC DNA]</scope>
    <source>
        <strain evidence="1 2">NRRL 1564</strain>
    </source>
</reference>
<proteinExistence type="predicted"/>
<protein>
    <submittedName>
        <fullName evidence="1">Uncharacterized protein</fullName>
    </submittedName>
</protein>